<evidence type="ECO:0000259" key="18">
    <source>
        <dbReference type="Pfam" id="PF02910"/>
    </source>
</evidence>
<dbReference type="SUPFAM" id="SSF56425">
    <property type="entry name" value="Succinate dehydrogenase/fumarate reductase flavoprotein, catalytic domain"/>
    <property type="match status" value="1"/>
</dbReference>
<keyword evidence="10 16" id="KW-0274">FAD</keyword>
<comment type="catalytic activity">
    <reaction evidence="14">
        <text>a menaquinone + succinate = a menaquinol + fumarate</text>
        <dbReference type="Rhea" id="RHEA:27834"/>
        <dbReference type="Rhea" id="RHEA-COMP:9537"/>
        <dbReference type="Rhea" id="RHEA-COMP:9539"/>
        <dbReference type="ChEBI" id="CHEBI:16374"/>
        <dbReference type="ChEBI" id="CHEBI:18151"/>
        <dbReference type="ChEBI" id="CHEBI:29806"/>
        <dbReference type="ChEBI" id="CHEBI:30031"/>
        <dbReference type="EC" id="1.3.5.1"/>
    </reaction>
</comment>
<comment type="cofactor">
    <cofactor evidence="1 16">
        <name>FAD</name>
        <dbReference type="ChEBI" id="CHEBI:57692"/>
    </cofactor>
</comment>
<evidence type="ECO:0000256" key="9">
    <source>
        <dbReference type="ARBA" id="ARBA00022741"/>
    </source>
</evidence>
<dbReference type="NCBIfam" id="TIGR01176">
    <property type="entry name" value="fum_red_Fp"/>
    <property type="match status" value="1"/>
</dbReference>
<keyword evidence="9" id="KW-0547">Nucleotide-binding</keyword>
<dbReference type="PRINTS" id="PR00411">
    <property type="entry name" value="PNDRDTASEI"/>
</dbReference>
<dbReference type="EC" id="1.3.5.1" evidence="4 16"/>
<organism evidence="19 20">
    <name type="scientific">Orbus sasakiae</name>
    <dbReference type="NCBI Taxonomy" id="1078475"/>
    <lineage>
        <taxon>Bacteria</taxon>
        <taxon>Pseudomonadati</taxon>
        <taxon>Pseudomonadota</taxon>
        <taxon>Gammaproteobacteria</taxon>
        <taxon>Orbales</taxon>
        <taxon>Orbaceae</taxon>
        <taxon>Orbus</taxon>
    </lineage>
</organism>
<dbReference type="InterPro" id="IPR027477">
    <property type="entry name" value="Succ_DH/fumarate_Rdtase_cat_sf"/>
</dbReference>
<dbReference type="InterPro" id="IPR014006">
    <property type="entry name" value="Succ_Dhase_FrdA_Gneg"/>
</dbReference>
<sequence>MQIIETDIAIVGGGGAGLSAAIEIAQSSPDLNIALISKVYPMRSHTVAAEGGAAGVIKPDDKVDLHFYDTVAGGDWLSDQDVVEFFVKQAPKSLAKLERLGCPWARKKDGSINVRRFGGMQVERTWFAADKTGFHLLHTLFQASLQFNQIHRLDEHFLLDLLVNDDQITGLVVLNMLEGTLTQINAKVVIMATGGAGRVYQYNTNGSIVTGEGMAIAYRHGIALRDMEFVQYHPTGLPGSGILMTEACRGEGGVLVNKDGYRYLQDYALGPETPLGLPRNRFMELGPRDRLSQAFWHESQKGNTHSTAYGDVVYLDLRHLGAAKINQRLPFIRELAKSYVGIDPVFEKIPVRPTAHYTMGGIATDKYCATLLRGLYAVGECASVGLHGANRLGSNSLSEILVFGELAAKQAIQYVNQHSVTYQYNQQMAKQIELQLYSVIHHDGCENWANIRAEMAMAMDLGCGVYRSEQGMQQTINKISELIERSAHIALADKSHVFNTELITVLELKQSLLVAQAMVCSAILRKESRGAHQRLEPLYQQRDDEHYLKHSLAFYSADALPKIEFSQVNITKCSPADRTYGENKGH</sequence>
<dbReference type="InterPro" id="IPR003953">
    <property type="entry name" value="FAD-dep_OxRdtase_2_FAD-bd"/>
</dbReference>
<evidence type="ECO:0000256" key="14">
    <source>
        <dbReference type="ARBA" id="ARBA00034412"/>
    </source>
</evidence>
<evidence type="ECO:0000313" key="19">
    <source>
        <dbReference type="EMBL" id="GAA5105056.1"/>
    </source>
</evidence>
<dbReference type="RefSeq" id="WP_345488101.1">
    <property type="nucleotide sequence ID" value="NZ_BAABHY010000001.1"/>
</dbReference>
<comment type="similarity">
    <text evidence="3 16">Belongs to the FAD-dependent oxidoreductase 2 family. FRD/SDH subfamily.</text>
</comment>
<dbReference type="SUPFAM" id="SSF51905">
    <property type="entry name" value="FAD/NAD(P)-binding domain"/>
    <property type="match status" value="1"/>
</dbReference>
<dbReference type="PANTHER" id="PTHR11632:SF82">
    <property type="entry name" value="FUMARATE REDUCTASE FLAVOPROTEIN SUBUNIT"/>
    <property type="match status" value="1"/>
</dbReference>
<comment type="caution">
    <text evidence="19">The sequence shown here is derived from an EMBL/GenBank/DDBJ whole genome shotgun (WGS) entry which is preliminary data.</text>
</comment>
<evidence type="ECO:0000256" key="16">
    <source>
        <dbReference type="RuleBase" id="RU362050"/>
    </source>
</evidence>
<dbReference type="SUPFAM" id="SSF46977">
    <property type="entry name" value="Succinate dehydrogenase/fumarate reductase flavoprotein C-terminal domain"/>
    <property type="match status" value="1"/>
</dbReference>
<evidence type="ECO:0000256" key="13">
    <source>
        <dbReference type="ARBA" id="ARBA00023136"/>
    </source>
</evidence>
<feature type="domain" description="FAD-dependent oxidoreductase 2 FAD-binding" evidence="17">
    <location>
        <begin position="7"/>
        <end position="397"/>
    </location>
</feature>
<dbReference type="NCBIfam" id="NF006686">
    <property type="entry name" value="PRK09231.1"/>
    <property type="match status" value="1"/>
</dbReference>
<evidence type="ECO:0000256" key="1">
    <source>
        <dbReference type="ARBA" id="ARBA00001974"/>
    </source>
</evidence>
<evidence type="ECO:0000259" key="17">
    <source>
        <dbReference type="Pfam" id="PF00890"/>
    </source>
</evidence>
<dbReference type="InterPro" id="IPR036188">
    <property type="entry name" value="FAD/NAD-bd_sf"/>
</dbReference>
<keyword evidence="7" id="KW-1003">Cell membrane</keyword>
<dbReference type="Gene3D" id="3.50.50.60">
    <property type="entry name" value="FAD/NAD(P)-binding domain"/>
    <property type="match status" value="1"/>
</dbReference>
<evidence type="ECO:0000256" key="3">
    <source>
        <dbReference type="ARBA" id="ARBA00008040"/>
    </source>
</evidence>
<comment type="catalytic activity">
    <reaction evidence="15 16">
        <text>a quinone + succinate = fumarate + a quinol</text>
        <dbReference type="Rhea" id="RHEA:40523"/>
        <dbReference type="ChEBI" id="CHEBI:24646"/>
        <dbReference type="ChEBI" id="CHEBI:29806"/>
        <dbReference type="ChEBI" id="CHEBI:30031"/>
        <dbReference type="ChEBI" id="CHEBI:132124"/>
        <dbReference type="EC" id="1.3.5.1"/>
    </reaction>
</comment>
<dbReference type="PROSITE" id="PS00504">
    <property type="entry name" value="FRD_SDH_FAD_BINDING"/>
    <property type="match status" value="1"/>
</dbReference>
<keyword evidence="11 16" id="KW-0249">Electron transport</keyword>
<dbReference type="InterPro" id="IPR005884">
    <property type="entry name" value="Fum_red_fp"/>
</dbReference>
<feature type="domain" description="Fumarate reductase/succinate dehydrogenase flavoprotein-like C-terminal" evidence="18">
    <location>
        <begin position="452"/>
        <end position="580"/>
    </location>
</feature>
<comment type="subcellular location">
    <subcellularLocation>
        <location evidence="2">Cell inner membrane</location>
        <topology evidence="2">Peripheral membrane protein</topology>
        <orientation evidence="2">Cytoplasmic side</orientation>
    </subcellularLocation>
</comment>
<keyword evidence="13" id="KW-0472">Membrane</keyword>
<dbReference type="InterPro" id="IPR030664">
    <property type="entry name" value="SdhA/FrdA/AprA"/>
</dbReference>
<keyword evidence="12 16" id="KW-0560">Oxidoreductase</keyword>
<keyword evidence="20" id="KW-1185">Reference proteome</keyword>
<evidence type="ECO:0000256" key="11">
    <source>
        <dbReference type="ARBA" id="ARBA00022982"/>
    </source>
</evidence>
<evidence type="ECO:0000256" key="2">
    <source>
        <dbReference type="ARBA" id="ARBA00004515"/>
    </source>
</evidence>
<dbReference type="InterPro" id="IPR015939">
    <property type="entry name" value="Fum_Rdtase/Succ_DH_flav-like_C"/>
</dbReference>
<dbReference type="Gene3D" id="4.10.80.40">
    <property type="entry name" value="succinate dehydrogenase protein domain"/>
    <property type="match status" value="1"/>
</dbReference>
<dbReference type="PANTHER" id="PTHR11632">
    <property type="entry name" value="SUCCINATE DEHYDROGENASE 2 FLAVOPROTEIN SUBUNIT"/>
    <property type="match status" value="1"/>
</dbReference>
<evidence type="ECO:0000256" key="7">
    <source>
        <dbReference type="ARBA" id="ARBA00022475"/>
    </source>
</evidence>
<keyword evidence="8 16" id="KW-0285">Flavoprotein</keyword>
<evidence type="ECO:0000256" key="6">
    <source>
        <dbReference type="ARBA" id="ARBA00022448"/>
    </source>
</evidence>
<dbReference type="PRINTS" id="PR00368">
    <property type="entry name" value="FADPNR"/>
</dbReference>
<evidence type="ECO:0000256" key="4">
    <source>
        <dbReference type="ARBA" id="ARBA00012792"/>
    </source>
</evidence>
<evidence type="ECO:0000256" key="15">
    <source>
        <dbReference type="ARBA" id="ARBA00049220"/>
    </source>
</evidence>
<evidence type="ECO:0000256" key="12">
    <source>
        <dbReference type="ARBA" id="ARBA00023002"/>
    </source>
</evidence>
<dbReference type="Gene3D" id="1.20.58.100">
    <property type="entry name" value="Fumarate reductase/succinate dehydrogenase flavoprotein-like, C-terminal domain"/>
    <property type="match status" value="1"/>
</dbReference>
<evidence type="ECO:0000256" key="5">
    <source>
        <dbReference type="ARBA" id="ARBA00014044"/>
    </source>
</evidence>
<dbReference type="NCBIfam" id="TIGR01812">
    <property type="entry name" value="sdhA_frdA_Gneg"/>
    <property type="match status" value="1"/>
</dbReference>
<keyword evidence="6 16" id="KW-0813">Transport</keyword>
<evidence type="ECO:0000256" key="10">
    <source>
        <dbReference type="ARBA" id="ARBA00022827"/>
    </source>
</evidence>
<accession>A0ABP9MZN4</accession>
<name>A0ABP9MZN4_9GAMM</name>
<evidence type="ECO:0000256" key="8">
    <source>
        <dbReference type="ARBA" id="ARBA00022630"/>
    </source>
</evidence>
<dbReference type="InterPro" id="IPR037099">
    <property type="entry name" value="Fum_R/Succ_DH_flav-like_C_sf"/>
</dbReference>
<evidence type="ECO:0000313" key="20">
    <source>
        <dbReference type="Proteomes" id="UP001500171"/>
    </source>
</evidence>
<dbReference type="Pfam" id="PF00890">
    <property type="entry name" value="FAD_binding_2"/>
    <property type="match status" value="1"/>
</dbReference>
<dbReference type="InterPro" id="IPR003952">
    <property type="entry name" value="FRD_SDH_FAD_BS"/>
</dbReference>
<protein>
    <recommendedName>
        <fullName evidence="5 16">Fumarate reductase flavoprotein subunit</fullName>
        <ecNumber evidence="4 16">1.3.5.1</ecNumber>
    </recommendedName>
</protein>
<comment type="subunit">
    <text evidence="16">Part of an enzyme complex containing four subunits: a flavoprotein (FrdA), an iron-sulfur protein (FrdB), and two hydrophobic anchor proteins (FrdC and FrdD).</text>
</comment>
<dbReference type="Pfam" id="PF02910">
    <property type="entry name" value="Succ_DH_flav_C"/>
    <property type="match status" value="1"/>
</dbReference>
<reference evidence="20" key="1">
    <citation type="journal article" date="2019" name="Int. J. Syst. Evol. Microbiol.">
        <title>The Global Catalogue of Microorganisms (GCM) 10K type strain sequencing project: providing services to taxonomists for standard genome sequencing and annotation.</title>
        <authorList>
            <consortium name="The Broad Institute Genomics Platform"/>
            <consortium name="The Broad Institute Genome Sequencing Center for Infectious Disease"/>
            <person name="Wu L."/>
            <person name="Ma J."/>
        </authorList>
    </citation>
    <scope>NUCLEOTIDE SEQUENCE [LARGE SCALE GENOMIC DNA]</scope>
    <source>
        <strain evidence="20">JCM 18050</strain>
    </source>
</reference>
<dbReference type="Gene3D" id="3.90.700.10">
    <property type="entry name" value="Succinate dehydrogenase/fumarate reductase flavoprotein, catalytic domain"/>
    <property type="match status" value="1"/>
</dbReference>
<dbReference type="PIRSF" id="PIRSF000171">
    <property type="entry name" value="SDHA_APRA_LASPO"/>
    <property type="match status" value="1"/>
</dbReference>
<gene>
    <name evidence="19" type="primary">frdA</name>
    <name evidence="19" type="ORF">GCM10023211_03480</name>
</gene>
<proteinExistence type="inferred from homology"/>
<dbReference type="EMBL" id="BAABHY010000001">
    <property type="protein sequence ID" value="GAA5105056.1"/>
    <property type="molecule type" value="Genomic_DNA"/>
</dbReference>
<dbReference type="Proteomes" id="UP001500171">
    <property type="component" value="Unassembled WGS sequence"/>
</dbReference>